<feature type="domain" description="Glycoside hydrolase family 31 N-terminal" evidence="3">
    <location>
        <begin position="98"/>
        <end position="257"/>
    </location>
</feature>
<dbReference type="PANTHER" id="PTHR43863">
    <property type="entry name" value="HYDROLASE, PUTATIVE (AFU_ORTHOLOGUE AFUA_1G03140)-RELATED"/>
    <property type="match status" value="1"/>
</dbReference>
<dbReference type="Gene3D" id="2.60.40.1760">
    <property type="entry name" value="glycosyl hydrolase (family 31)"/>
    <property type="match status" value="1"/>
</dbReference>
<dbReference type="CDD" id="cd14752">
    <property type="entry name" value="GH31_N"/>
    <property type="match status" value="1"/>
</dbReference>
<proteinExistence type="inferred from homology"/>
<dbReference type="Pfam" id="PF13802">
    <property type="entry name" value="Gal_mutarotas_2"/>
    <property type="match status" value="1"/>
</dbReference>
<dbReference type="CDD" id="cd06593">
    <property type="entry name" value="GH31_xylosidase_YicI"/>
    <property type="match status" value="1"/>
</dbReference>
<dbReference type="InterPro" id="IPR011013">
    <property type="entry name" value="Gal_mutarotase_sf_dom"/>
</dbReference>
<feature type="domain" description="Glycoside hydrolase family 31 TIM barrel" evidence="2">
    <location>
        <begin position="304"/>
        <end position="618"/>
    </location>
</feature>
<keyword evidence="5" id="KW-0326">Glycosidase</keyword>
<comment type="similarity">
    <text evidence="1">Belongs to the glycosyl hydrolase 31 family.</text>
</comment>
<evidence type="ECO:0000259" key="2">
    <source>
        <dbReference type="Pfam" id="PF01055"/>
    </source>
</evidence>
<gene>
    <name evidence="5" type="ORF">EZS27_000419</name>
</gene>
<dbReference type="GO" id="GO:0030246">
    <property type="term" value="F:carbohydrate binding"/>
    <property type="evidence" value="ECO:0007669"/>
    <property type="project" value="InterPro"/>
</dbReference>
<sequence length="744" mass="86599">MAVQTNYQLFDFLDFHSALNESDRLWRACTPTEICEQNGDILVIVPFQKQNNSNEITPDLSVARKNYTLQMRAFGEKIIRVSILFDGQFSETSEMLQMAKELVHNPLSFEKTGEEWIIKDMSGKRKAVFNFRQPATEWWSDLQPAPQETIDLRFFPDGKKEVKLTDYDMFSPTRHDAFALAFVEKNGQPHRTTCSFHAQPDECFMGTGERFAKMDLSGKTVQLRNQDGQGVNNRRTYKNIPFYLSNKMYGLFLHTTSFAKISLADHSTRSAQLMTEEPSLDFFLIGGDTPEEILKGYRQLTGFPSLPPLWSFGVWMSRMTYFSAEEVNKICERLRQEDYPCDVIHLDTGWFETDWLCEWKFNKTRFPHPERFIKNLRNNGFRVSLWQLPYIAYDAEQYKEASENQYISQSERKIQGASNFSVQDYAGTIDFTYDKATEWYKGLLKKLLDMGVSCIKADFGEDIHLDAEYHSMSPDRLHNLYPLLYQKAAYEITKETTGEGIIWARAGWTGCQRYPLHWGGDSASSWDGLAGSLKGGLHLGLSGFGFWSHDVPGFHSVPDFMNSLIDKDIYVRWTQFGVFSSHIRYHGSHKREPWYYPEISDIIRKWWQLRYKLIPYILEQSKITTQTGYPVLRALWLHHPDDKTCLHIDDQYYFGENLLVAPVMNAENKRDIYLPEGKWVHFFTGEIFEGKQWLKAVEVPLDEMPVFVKYGAEIPLYPDSVNCTDEMDLKKTIYKKYGDLESEF</sequence>
<dbReference type="GO" id="GO:0005975">
    <property type="term" value="P:carbohydrate metabolic process"/>
    <property type="evidence" value="ECO:0007669"/>
    <property type="project" value="InterPro"/>
</dbReference>
<dbReference type="Pfam" id="PF01055">
    <property type="entry name" value="Glyco_hydro_31_2nd"/>
    <property type="match status" value="1"/>
</dbReference>
<reference evidence="5" key="1">
    <citation type="submission" date="2019-03" db="EMBL/GenBank/DDBJ databases">
        <title>Single cell metagenomics reveals metabolic interactions within the superorganism composed of flagellate Streblomastix strix and complex community of Bacteroidetes bacteria on its surface.</title>
        <authorList>
            <person name="Treitli S.C."/>
            <person name="Kolisko M."/>
            <person name="Husnik F."/>
            <person name="Keeling P."/>
            <person name="Hampl V."/>
        </authorList>
    </citation>
    <scope>NUCLEOTIDE SEQUENCE</scope>
    <source>
        <strain evidence="5">STM</strain>
    </source>
</reference>
<dbReference type="InterPro" id="IPR025887">
    <property type="entry name" value="Glyco_hydro_31_N_dom"/>
</dbReference>
<evidence type="ECO:0000313" key="5">
    <source>
        <dbReference type="EMBL" id="KAA6352237.1"/>
    </source>
</evidence>
<comment type="caution">
    <text evidence="5">The sequence shown here is derived from an EMBL/GenBank/DDBJ whole genome shotgun (WGS) entry which is preliminary data.</text>
</comment>
<dbReference type="EC" id="3.2.1.177" evidence="5"/>
<dbReference type="InterPro" id="IPR048395">
    <property type="entry name" value="Glyco_hydro_31_C"/>
</dbReference>
<evidence type="ECO:0000259" key="3">
    <source>
        <dbReference type="Pfam" id="PF13802"/>
    </source>
</evidence>
<dbReference type="SUPFAM" id="SSF51445">
    <property type="entry name" value="(Trans)glycosidases"/>
    <property type="match status" value="1"/>
</dbReference>
<accession>A0A5J4T1M8</accession>
<organism evidence="5">
    <name type="scientific">termite gut metagenome</name>
    <dbReference type="NCBI Taxonomy" id="433724"/>
    <lineage>
        <taxon>unclassified sequences</taxon>
        <taxon>metagenomes</taxon>
        <taxon>organismal metagenomes</taxon>
    </lineage>
</organism>
<dbReference type="InterPro" id="IPR051816">
    <property type="entry name" value="Glycosyl_Hydrolase_31"/>
</dbReference>
<dbReference type="InterPro" id="IPR013780">
    <property type="entry name" value="Glyco_hydro_b"/>
</dbReference>
<dbReference type="Gene3D" id="2.60.40.1180">
    <property type="entry name" value="Golgi alpha-mannosidase II"/>
    <property type="match status" value="1"/>
</dbReference>
<dbReference type="Pfam" id="PF21365">
    <property type="entry name" value="Glyco_hydro_31_3rd"/>
    <property type="match status" value="1"/>
</dbReference>
<dbReference type="Gene3D" id="3.20.20.80">
    <property type="entry name" value="Glycosidases"/>
    <property type="match status" value="1"/>
</dbReference>
<dbReference type="AlphaFoldDB" id="A0A5J4T1M8"/>
<dbReference type="EMBL" id="SNRY01000004">
    <property type="protein sequence ID" value="KAA6352237.1"/>
    <property type="molecule type" value="Genomic_DNA"/>
</dbReference>
<protein>
    <submittedName>
        <fullName evidence="5">Alpha-xylosidase</fullName>
        <ecNumber evidence="5">3.2.1.177</ecNumber>
    </submittedName>
</protein>
<dbReference type="InterPro" id="IPR017853">
    <property type="entry name" value="GH"/>
</dbReference>
<dbReference type="PANTHER" id="PTHR43863:SF2">
    <property type="entry name" value="MALTASE-GLUCOAMYLASE"/>
    <property type="match status" value="1"/>
</dbReference>
<dbReference type="InterPro" id="IPR000322">
    <property type="entry name" value="Glyco_hydro_31_TIM"/>
</dbReference>
<evidence type="ECO:0000256" key="1">
    <source>
        <dbReference type="ARBA" id="ARBA00007806"/>
    </source>
</evidence>
<evidence type="ECO:0000259" key="4">
    <source>
        <dbReference type="Pfam" id="PF21365"/>
    </source>
</evidence>
<dbReference type="SUPFAM" id="SSF74650">
    <property type="entry name" value="Galactose mutarotase-like"/>
    <property type="match status" value="1"/>
</dbReference>
<keyword evidence="5" id="KW-0378">Hydrolase</keyword>
<dbReference type="GO" id="GO:0061634">
    <property type="term" value="F:alpha-D-xyloside xylohydrolase"/>
    <property type="evidence" value="ECO:0007669"/>
    <property type="project" value="UniProtKB-EC"/>
</dbReference>
<name>A0A5J4T1M8_9ZZZZ</name>
<dbReference type="SUPFAM" id="SSF51011">
    <property type="entry name" value="Glycosyl hydrolase domain"/>
    <property type="match status" value="1"/>
</dbReference>
<feature type="domain" description="Glycosyl hydrolase family 31 C-terminal" evidence="4">
    <location>
        <begin position="628"/>
        <end position="712"/>
    </location>
</feature>